<keyword evidence="3" id="KW-1185">Reference proteome</keyword>
<feature type="domain" description="DSBA-like thioredoxin" evidence="1">
    <location>
        <begin position="6"/>
        <end position="186"/>
    </location>
</feature>
<evidence type="ECO:0000259" key="1">
    <source>
        <dbReference type="Pfam" id="PF01323"/>
    </source>
</evidence>
<organism evidence="2 3">
    <name type="scientific">Ceratobasidium theobromae</name>
    <dbReference type="NCBI Taxonomy" id="1582974"/>
    <lineage>
        <taxon>Eukaryota</taxon>
        <taxon>Fungi</taxon>
        <taxon>Dikarya</taxon>
        <taxon>Basidiomycota</taxon>
        <taxon>Agaricomycotina</taxon>
        <taxon>Agaricomycetes</taxon>
        <taxon>Cantharellales</taxon>
        <taxon>Ceratobasidiaceae</taxon>
        <taxon>Ceratobasidium</taxon>
    </lineage>
</organism>
<dbReference type="Proteomes" id="UP000383932">
    <property type="component" value="Unassembled WGS sequence"/>
</dbReference>
<dbReference type="PANTHER" id="PTHR13887:SF41">
    <property type="entry name" value="THIOREDOXIN SUPERFAMILY PROTEIN"/>
    <property type="match status" value="1"/>
</dbReference>
<evidence type="ECO:0000313" key="2">
    <source>
        <dbReference type="EMBL" id="KAB5594693.1"/>
    </source>
</evidence>
<dbReference type="PANTHER" id="PTHR13887">
    <property type="entry name" value="GLUTATHIONE S-TRANSFERASE KAPPA"/>
    <property type="match status" value="1"/>
</dbReference>
<dbReference type="CDD" id="cd03024">
    <property type="entry name" value="DsbA_FrnE"/>
    <property type="match status" value="1"/>
</dbReference>
<accession>A0A5N5QT15</accession>
<evidence type="ECO:0000313" key="3">
    <source>
        <dbReference type="Proteomes" id="UP000383932"/>
    </source>
</evidence>
<sequence>MELRKALARARANNLPIQVHLEYRPYQLDPTLSEDEGIDRRERYRQKFGDRIHAIHENIVSRARPLGLNLKFGGIVRQTTSSQRLLMKAYNEGGQDAQQALLTEILRGYHELEQDIGDHGVLAGYAEKTGFMSEAETLEFLASDELRREVADAVQEARENGVTGVPFTVINEKWAISGGQPSEVFERLSKEQSL</sequence>
<dbReference type="OrthoDB" id="1930760at2759"/>
<comment type="caution">
    <text evidence="2">The sequence shown here is derived from an EMBL/GenBank/DDBJ whole genome shotgun (WGS) entry which is preliminary data.</text>
</comment>
<gene>
    <name evidence="2" type="ORF">CTheo_1840</name>
</gene>
<dbReference type="Gene3D" id="3.40.30.10">
    <property type="entry name" value="Glutaredoxin"/>
    <property type="match status" value="1"/>
</dbReference>
<reference evidence="2 3" key="1">
    <citation type="journal article" date="2019" name="Fungal Biol. Biotechnol.">
        <title>Draft genome sequence of fastidious pathogen Ceratobasidium theobromae, which causes vascular-streak dieback in Theobroma cacao.</title>
        <authorList>
            <person name="Ali S.S."/>
            <person name="Asman A."/>
            <person name="Shao J."/>
            <person name="Firmansyah A.P."/>
            <person name="Susilo A.W."/>
            <person name="Rosmana A."/>
            <person name="McMahon P."/>
            <person name="Junaid M."/>
            <person name="Guest D."/>
            <person name="Kheng T.Y."/>
            <person name="Meinhardt L.W."/>
            <person name="Bailey B.A."/>
        </authorList>
    </citation>
    <scope>NUCLEOTIDE SEQUENCE [LARGE SCALE GENOMIC DNA]</scope>
    <source>
        <strain evidence="2 3">CT2</strain>
    </source>
</reference>
<dbReference type="EMBL" id="SSOP01000017">
    <property type="protein sequence ID" value="KAB5594693.1"/>
    <property type="molecule type" value="Genomic_DNA"/>
</dbReference>
<dbReference type="AlphaFoldDB" id="A0A5N5QT15"/>
<dbReference type="Pfam" id="PF01323">
    <property type="entry name" value="DSBA"/>
    <property type="match status" value="1"/>
</dbReference>
<dbReference type="SUPFAM" id="SSF52833">
    <property type="entry name" value="Thioredoxin-like"/>
    <property type="match status" value="1"/>
</dbReference>
<proteinExistence type="predicted"/>
<dbReference type="InterPro" id="IPR001853">
    <property type="entry name" value="DSBA-like_thioredoxin_dom"/>
</dbReference>
<name>A0A5N5QT15_9AGAM</name>
<protein>
    <submittedName>
        <fullName evidence="2">DSBA domain-containing protein</fullName>
    </submittedName>
</protein>
<dbReference type="InterPro" id="IPR036249">
    <property type="entry name" value="Thioredoxin-like_sf"/>
</dbReference>
<dbReference type="GO" id="GO:0016491">
    <property type="term" value="F:oxidoreductase activity"/>
    <property type="evidence" value="ECO:0007669"/>
    <property type="project" value="InterPro"/>
</dbReference>